<dbReference type="Proteomes" id="UP001497480">
    <property type="component" value="Unassembled WGS sequence"/>
</dbReference>
<name>A0AAV1WL12_LUPLU</name>
<sequence length="53" mass="6105">MCGNDFIFGFILRLVCRIQLWKHSRLMILFVKSVKGKFCGECCSLLLYGLFGV</sequence>
<proteinExistence type="predicted"/>
<evidence type="ECO:0000313" key="1">
    <source>
        <dbReference type="EMBL" id="CAL0310080.1"/>
    </source>
</evidence>
<evidence type="ECO:0000313" key="2">
    <source>
        <dbReference type="Proteomes" id="UP001497480"/>
    </source>
</evidence>
<comment type="caution">
    <text evidence="1">The sequence shown here is derived from an EMBL/GenBank/DDBJ whole genome shotgun (WGS) entry which is preliminary data.</text>
</comment>
<gene>
    <name evidence="1" type="ORF">LLUT_LOCUS11140</name>
</gene>
<protein>
    <submittedName>
        <fullName evidence="1">Uncharacterized protein</fullName>
    </submittedName>
</protein>
<keyword evidence="2" id="KW-1185">Reference proteome</keyword>
<dbReference type="AlphaFoldDB" id="A0AAV1WL12"/>
<accession>A0AAV1WL12</accession>
<dbReference type="EMBL" id="CAXHTB010000007">
    <property type="protein sequence ID" value="CAL0310080.1"/>
    <property type="molecule type" value="Genomic_DNA"/>
</dbReference>
<organism evidence="1 2">
    <name type="scientific">Lupinus luteus</name>
    <name type="common">European yellow lupine</name>
    <dbReference type="NCBI Taxonomy" id="3873"/>
    <lineage>
        <taxon>Eukaryota</taxon>
        <taxon>Viridiplantae</taxon>
        <taxon>Streptophyta</taxon>
        <taxon>Embryophyta</taxon>
        <taxon>Tracheophyta</taxon>
        <taxon>Spermatophyta</taxon>
        <taxon>Magnoliopsida</taxon>
        <taxon>eudicotyledons</taxon>
        <taxon>Gunneridae</taxon>
        <taxon>Pentapetalae</taxon>
        <taxon>rosids</taxon>
        <taxon>fabids</taxon>
        <taxon>Fabales</taxon>
        <taxon>Fabaceae</taxon>
        <taxon>Papilionoideae</taxon>
        <taxon>50 kb inversion clade</taxon>
        <taxon>genistoids sensu lato</taxon>
        <taxon>core genistoids</taxon>
        <taxon>Genisteae</taxon>
        <taxon>Lupinus</taxon>
    </lineage>
</organism>
<reference evidence="1 2" key="1">
    <citation type="submission" date="2024-03" db="EMBL/GenBank/DDBJ databases">
        <authorList>
            <person name="Martinez-Hernandez J."/>
        </authorList>
    </citation>
    <scope>NUCLEOTIDE SEQUENCE [LARGE SCALE GENOMIC DNA]</scope>
</reference>